<feature type="compositionally biased region" description="Basic and acidic residues" evidence="1">
    <location>
        <begin position="134"/>
        <end position="143"/>
    </location>
</feature>
<evidence type="ECO:0000256" key="1">
    <source>
        <dbReference type="SAM" id="MobiDB-lite"/>
    </source>
</evidence>
<organism evidence="2 3">
    <name type="scientific">Apiospora phragmitis</name>
    <dbReference type="NCBI Taxonomy" id="2905665"/>
    <lineage>
        <taxon>Eukaryota</taxon>
        <taxon>Fungi</taxon>
        <taxon>Dikarya</taxon>
        <taxon>Ascomycota</taxon>
        <taxon>Pezizomycotina</taxon>
        <taxon>Sordariomycetes</taxon>
        <taxon>Xylariomycetidae</taxon>
        <taxon>Amphisphaeriales</taxon>
        <taxon>Apiosporaceae</taxon>
        <taxon>Apiospora</taxon>
    </lineage>
</organism>
<comment type="caution">
    <text evidence="2">The sequence shown here is derived from an EMBL/GenBank/DDBJ whole genome shotgun (WGS) entry which is preliminary data.</text>
</comment>
<dbReference type="GeneID" id="92089496"/>
<evidence type="ECO:0000313" key="3">
    <source>
        <dbReference type="Proteomes" id="UP001480595"/>
    </source>
</evidence>
<dbReference type="EMBL" id="JAQQWL010000005">
    <property type="protein sequence ID" value="KAK8074125.1"/>
    <property type="molecule type" value="Genomic_DNA"/>
</dbReference>
<feature type="region of interest" description="Disordered" evidence="1">
    <location>
        <begin position="131"/>
        <end position="150"/>
    </location>
</feature>
<protein>
    <submittedName>
        <fullName evidence="2">Uncharacterized protein</fullName>
    </submittedName>
</protein>
<accession>A0ABR1VS94</accession>
<dbReference type="Proteomes" id="UP001480595">
    <property type="component" value="Unassembled WGS sequence"/>
</dbReference>
<keyword evidence="3" id="KW-1185">Reference proteome</keyword>
<sequence length="593" mass="66496">MSLPASRNQPLEAAHPKSSGPGNKWYGHNACVCHSYWGCDGHREPGLFYNTLLPPMAPMKLVQDGDRWYMSEEDDKPNTQSATSRPIIAFFRALPSKLRESLSPNFHFKRNFSSAADDKSLLGAKEGLLSGSEEQQKEPDKHIQPPPPYSEISNSIPQLPCYPGKVSGTASLSAKGAGANAAWVTMLPFDTASFGTLKPMFSTMAHYLAFYHLHSTRVAINGREWANTTCIVTSLCCDGRLQWRNHNSPSVRWSSELYFSSEFLQKQEISYILDMHNTDPEAISFTICPHITVSLAKVTLRMTEDGLKASAHIYHTEGISSKQIDGFKNQYRYERRISAERRRNTYAENVDWRNDAGSLADLYSCKICHCDLERSLEVRGQQLHVRLTVCKNLGAGINRFDPKWRALLKGSGTARPFPGRPGEAFYSVYRQVMRVAHLLKRPNLHPVTFRAEDGDFTASPGVSTGDHAPWFNSVRNITYLHTDSFVNLIYIQPHQSQYHCSPLACAFMAILSFRWSLCRGLSQLAEVRLWGLKPAFHNRHLMSFGNYDVVLRRDEKFQGIICAEPVVGQEEVTSVAIGLGVTDVDGAYPAVVI</sequence>
<proteinExistence type="predicted"/>
<reference evidence="2 3" key="1">
    <citation type="submission" date="2023-01" db="EMBL/GenBank/DDBJ databases">
        <title>Analysis of 21 Apiospora genomes using comparative genomics revels a genus with tremendous synthesis potential of carbohydrate active enzymes and secondary metabolites.</title>
        <authorList>
            <person name="Sorensen T."/>
        </authorList>
    </citation>
    <scope>NUCLEOTIDE SEQUENCE [LARGE SCALE GENOMIC DNA]</scope>
    <source>
        <strain evidence="2 3">CBS 135458</strain>
    </source>
</reference>
<gene>
    <name evidence="2" type="ORF">PG994_005024</name>
</gene>
<name>A0ABR1VS94_9PEZI</name>
<evidence type="ECO:0000313" key="2">
    <source>
        <dbReference type="EMBL" id="KAK8074125.1"/>
    </source>
</evidence>
<dbReference type="RefSeq" id="XP_066718600.1">
    <property type="nucleotide sequence ID" value="XM_066856433.1"/>
</dbReference>